<dbReference type="EMBL" id="CP091430">
    <property type="protein sequence ID" value="UVI28992.1"/>
    <property type="molecule type" value="Genomic_DNA"/>
</dbReference>
<evidence type="ECO:0000256" key="1">
    <source>
        <dbReference type="SAM" id="MobiDB-lite"/>
    </source>
</evidence>
<dbReference type="InterPro" id="IPR050490">
    <property type="entry name" value="Bact_solute-bd_prot1"/>
</dbReference>
<reference evidence="2" key="1">
    <citation type="submission" date="2022-01" db="EMBL/GenBank/DDBJ databases">
        <title>Paenibacillus spongiae sp. nov., isolated from marine sponge.</title>
        <authorList>
            <person name="Li Z."/>
            <person name="Zhang M."/>
        </authorList>
    </citation>
    <scope>NUCLEOTIDE SEQUENCE</scope>
    <source>
        <strain evidence="2">PHS-Z3</strain>
    </source>
</reference>
<protein>
    <submittedName>
        <fullName evidence="2">Extracellular solute-binding protein</fullName>
    </submittedName>
</protein>
<dbReference type="SUPFAM" id="SSF53850">
    <property type="entry name" value="Periplasmic binding protein-like II"/>
    <property type="match status" value="1"/>
</dbReference>
<dbReference type="PANTHER" id="PTHR43649:SF12">
    <property type="entry name" value="DIACETYLCHITOBIOSE BINDING PROTEIN DASA"/>
    <property type="match status" value="1"/>
</dbReference>
<dbReference type="PANTHER" id="PTHR43649">
    <property type="entry name" value="ARABINOSE-BINDING PROTEIN-RELATED"/>
    <property type="match status" value="1"/>
</dbReference>
<keyword evidence="3" id="KW-1185">Reference proteome</keyword>
<gene>
    <name evidence="2" type="ORF">L1F29_26660</name>
</gene>
<organism evidence="2 3">
    <name type="scientific">Paenibacillus spongiae</name>
    <dbReference type="NCBI Taxonomy" id="2909671"/>
    <lineage>
        <taxon>Bacteria</taxon>
        <taxon>Bacillati</taxon>
        <taxon>Bacillota</taxon>
        <taxon>Bacilli</taxon>
        <taxon>Bacillales</taxon>
        <taxon>Paenibacillaceae</taxon>
        <taxon>Paenibacillus</taxon>
    </lineage>
</organism>
<dbReference type="Proteomes" id="UP001057877">
    <property type="component" value="Chromosome"/>
</dbReference>
<evidence type="ECO:0000313" key="2">
    <source>
        <dbReference type="EMBL" id="UVI28992.1"/>
    </source>
</evidence>
<dbReference type="PROSITE" id="PS51257">
    <property type="entry name" value="PROKAR_LIPOPROTEIN"/>
    <property type="match status" value="1"/>
</dbReference>
<dbReference type="RefSeq" id="WP_258385079.1">
    <property type="nucleotide sequence ID" value="NZ_CP091430.1"/>
</dbReference>
<dbReference type="Gene3D" id="3.40.190.10">
    <property type="entry name" value="Periplasmic binding protein-like II"/>
    <property type="match status" value="2"/>
</dbReference>
<accession>A0ABY5S836</accession>
<sequence length="531" mass="59314">MYKGMKSRVWKGGLLSLVAVMLLTAVIGCSSNGNNKGGTDEGGTGDGKGQSGPFSFSYVRPTWGPSTYTKGGAYEKELFKRANVNINIRIIPVVDYDATIKTTAASGDMPDVIWGWGPVDAFWKELQDEGAFVKINDYLDQYPAVKSAVPDGIWDKMADDKGDIYFIPNLIYPVVPFFITYRADIFEKLNIAEPTTIREFEDALQKIKDSGLGIVPLTHGNTVPFWAGKDIGTSFGTTSGWAPSKEDPSKIVPPEMQEEHLNFKFWLQDLKKRGLFDEEAGVNPDASFGETKFKAGRAAVMLGGGLNQITELRKSEPNASIKIMSPLTGLNGEKGGTRVVFPQDRGFYINVKAKDKVDQIFQFLNWSLTEGTEFRRYGIEGKTFTIDPEGRKVPIPDADREADYKAAQIEPLRFLDPMSEKLDWEAKELEFIGIGIADQFEYYKSMFEKYAATPYNDYKDPTVTSPTNAEIGPQIWEDYMAKVDGSILTDFKLTKEVYKQARQKWLDAGGQKIIDEVNELQSDKSEPNYVE</sequence>
<dbReference type="InterPro" id="IPR006059">
    <property type="entry name" value="SBP"/>
</dbReference>
<feature type="region of interest" description="Disordered" evidence="1">
    <location>
        <begin position="33"/>
        <end position="53"/>
    </location>
</feature>
<evidence type="ECO:0000313" key="3">
    <source>
        <dbReference type="Proteomes" id="UP001057877"/>
    </source>
</evidence>
<proteinExistence type="predicted"/>
<name>A0ABY5S836_9BACL</name>
<dbReference type="Pfam" id="PF13416">
    <property type="entry name" value="SBP_bac_8"/>
    <property type="match status" value="1"/>
</dbReference>
<feature type="compositionally biased region" description="Gly residues" evidence="1">
    <location>
        <begin position="40"/>
        <end position="50"/>
    </location>
</feature>